<accession>A0A0A9WNA6</accession>
<sequence>TTFKYLENIVNKPTFLRPYSVRRVCYSFWRVTTSTTRTAAIRNEKAPATIPNIPVVVLCSDEKIVSNTVPAPIYAAMPYSAHTLFNSASTSLPRKTLMPKAM</sequence>
<evidence type="ECO:0000313" key="1">
    <source>
        <dbReference type="EMBL" id="JAG09239.1"/>
    </source>
</evidence>
<reference evidence="1" key="2">
    <citation type="submission" date="2014-07" db="EMBL/GenBank/DDBJ databases">
        <authorList>
            <person name="Hull J."/>
        </authorList>
    </citation>
    <scope>NUCLEOTIDE SEQUENCE</scope>
</reference>
<name>A0A0A9WNA6_LYGHE</name>
<dbReference type="AlphaFoldDB" id="A0A0A9WNA6"/>
<feature type="non-terminal residue" evidence="1">
    <location>
        <position position="1"/>
    </location>
</feature>
<organism evidence="1">
    <name type="scientific">Lygus hesperus</name>
    <name type="common">Western plant bug</name>
    <dbReference type="NCBI Taxonomy" id="30085"/>
    <lineage>
        <taxon>Eukaryota</taxon>
        <taxon>Metazoa</taxon>
        <taxon>Ecdysozoa</taxon>
        <taxon>Arthropoda</taxon>
        <taxon>Hexapoda</taxon>
        <taxon>Insecta</taxon>
        <taxon>Pterygota</taxon>
        <taxon>Neoptera</taxon>
        <taxon>Paraneoptera</taxon>
        <taxon>Hemiptera</taxon>
        <taxon>Heteroptera</taxon>
        <taxon>Panheteroptera</taxon>
        <taxon>Cimicomorpha</taxon>
        <taxon>Miridae</taxon>
        <taxon>Mirini</taxon>
        <taxon>Lygus</taxon>
    </lineage>
</organism>
<proteinExistence type="predicted"/>
<reference evidence="1" key="1">
    <citation type="journal article" date="2014" name="PLoS ONE">
        <title>Transcriptome-Based Identification of ABC Transporters in the Western Tarnished Plant Bug Lygus hesperus.</title>
        <authorList>
            <person name="Hull J.J."/>
            <person name="Chaney K."/>
            <person name="Geib S.M."/>
            <person name="Fabrick J.A."/>
            <person name="Brent C.S."/>
            <person name="Walsh D."/>
            <person name="Lavine L.C."/>
        </authorList>
    </citation>
    <scope>NUCLEOTIDE SEQUENCE</scope>
</reference>
<dbReference type="EMBL" id="GBHO01034365">
    <property type="protein sequence ID" value="JAG09239.1"/>
    <property type="molecule type" value="Transcribed_RNA"/>
</dbReference>
<gene>
    <name evidence="1" type="ORF">CM83_100678</name>
</gene>
<protein>
    <submittedName>
        <fullName evidence="1">Uncharacterized protein</fullName>
    </submittedName>
</protein>